<feature type="region of interest" description="Disordered" evidence="2">
    <location>
        <begin position="1001"/>
        <end position="1023"/>
    </location>
</feature>
<keyword evidence="6" id="KW-1185">Reference proteome</keyword>
<evidence type="ECO:0000313" key="6">
    <source>
        <dbReference type="Proteomes" id="UP000003963"/>
    </source>
</evidence>
<dbReference type="Pfam" id="PF25023">
    <property type="entry name" value="TEN_YD-shell"/>
    <property type="match status" value="1"/>
</dbReference>
<dbReference type="NCBIfam" id="TIGR01643">
    <property type="entry name" value="YD_repeat_2x"/>
    <property type="match status" value="15"/>
</dbReference>
<dbReference type="InterPro" id="IPR022385">
    <property type="entry name" value="Rhs_assc_core"/>
</dbReference>
<evidence type="ECO:0000259" key="4">
    <source>
        <dbReference type="Pfam" id="PF25023"/>
    </source>
</evidence>
<gene>
    <name evidence="5" type="ORF">SSOG_05936</name>
</gene>
<reference evidence="5 6" key="1">
    <citation type="submission" date="2009-02" db="EMBL/GenBank/DDBJ databases">
        <title>Annotation of Streptomyces hygroscopicus strain ATCC 53653.</title>
        <authorList>
            <consortium name="The Broad Institute Genome Sequencing Platform"/>
            <consortium name="Broad Institute Microbial Sequencing Center"/>
            <person name="Fischbach M."/>
            <person name="Godfrey P."/>
            <person name="Ward D."/>
            <person name="Young S."/>
            <person name="Zeng Q."/>
            <person name="Koehrsen M."/>
            <person name="Alvarado L."/>
            <person name="Berlin A.M."/>
            <person name="Bochicchio J."/>
            <person name="Borenstein D."/>
            <person name="Chapman S.B."/>
            <person name="Chen Z."/>
            <person name="Engels R."/>
            <person name="Freedman E."/>
            <person name="Gellesch M."/>
            <person name="Goldberg J."/>
            <person name="Griggs A."/>
            <person name="Gujja S."/>
            <person name="Heilman E.R."/>
            <person name="Heiman D.I."/>
            <person name="Hepburn T.A."/>
            <person name="Howarth C."/>
            <person name="Jen D."/>
            <person name="Larson L."/>
            <person name="Lewis B."/>
            <person name="Mehta T."/>
            <person name="Park D."/>
            <person name="Pearson M."/>
            <person name="Richards J."/>
            <person name="Roberts A."/>
            <person name="Saif S."/>
            <person name="Shea T.D."/>
            <person name="Shenoy N."/>
            <person name="Sisk P."/>
            <person name="Stolte C."/>
            <person name="Sykes S.N."/>
            <person name="Thomson T."/>
            <person name="Walk T."/>
            <person name="White J."/>
            <person name="Yandava C."/>
            <person name="Straight P."/>
            <person name="Clardy J."/>
            <person name="Hung D."/>
            <person name="Kolter R."/>
            <person name="Mekalanos J."/>
            <person name="Walker S."/>
            <person name="Walsh C.T."/>
            <person name="Wieland-Brown L.C."/>
            <person name="Haas B."/>
            <person name="Nusbaum C."/>
            <person name="Birren B."/>
        </authorList>
    </citation>
    <scope>NUCLEOTIDE SEQUENCE [LARGE SCALE GENOMIC DNA]</scope>
    <source>
        <strain evidence="5 6">ATCC 53653</strain>
    </source>
</reference>
<accession>D9WRV2</accession>
<feature type="compositionally biased region" description="Polar residues" evidence="2">
    <location>
        <begin position="1166"/>
        <end position="1185"/>
    </location>
</feature>
<dbReference type="Gene3D" id="2.180.10.10">
    <property type="entry name" value="RHS repeat-associated core"/>
    <property type="match status" value="2"/>
</dbReference>
<feature type="domain" description="Teneurin-like YD-shell" evidence="4">
    <location>
        <begin position="859"/>
        <end position="1108"/>
    </location>
</feature>
<name>D9WRV2_9ACTN</name>
<dbReference type="Pfam" id="PF05593">
    <property type="entry name" value="RHS_repeat"/>
    <property type="match status" value="7"/>
</dbReference>
<evidence type="ECO:0000259" key="3">
    <source>
        <dbReference type="Pfam" id="PF20148"/>
    </source>
</evidence>
<organism evidence="5 6">
    <name type="scientific">Streptomyces himastatinicus ATCC 53653</name>
    <dbReference type="NCBI Taxonomy" id="457427"/>
    <lineage>
        <taxon>Bacteria</taxon>
        <taxon>Bacillati</taxon>
        <taxon>Actinomycetota</taxon>
        <taxon>Actinomycetes</taxon>
        <taxon>Kitasatosporales</taxon>
        <taxon>Streptomycetaceae</taxon>
        <taxon>Streptomyces</taxon>
        <taxon>Streptomyces violaceusniger group</taxon>
    </lineage>
</organism>
<proteinExistence type="predicted"/>
<evidence type="ECO:0000256" key="2">
    <source>
        <dbReference type="SAM" id="MobiDB-lite"/>
    </source>
</evidence>
<dbReference type="PANTHER" id="PTHR32305">
    <property type="match status" value="1"/>
</dbReference>
<dbReference type="HOGENOM" id="CLU_001218_1_2_11"/>
<dbReference type="PANTHER" id="PTHR32305:SF15">
    <property type="entry name" value="PROTEIN RHSA-RELATED"/>
    <property type="match status" value="1"/>
</dbReference>
<evidence type="ECO:0000313" key="5">
    <source>
        <dbReference type="EMBL" id="EFL26222.1"/>
    </source>
</evidence>
<feature type="domain" description="DUF6531" evidence="3">
    <location>
        <begin position="116"/>
        <end position="188"/>
    </location>
</feature>
<sequence length="1248" mass="137386">MVHDGPDGVGLRLAGTVDGAVYAAQHPKEFAKAAVNWDEWQKNPARAAGQLTPDLLLALATGGTGTARRGASVAKSAAQRLAGRERGLRRDGSAREHAEADPKKNSISDGEKKCDGDPIDVATGEMVMSATDVTLPGALPLVLERHYVSGHPCGGWFGRTWAGTLDQRLELDDKGVVYIADDGMLLTYPVPKPDVPVLPTHGPRWPLHWDGKPDGTFTVTAPERNRTLHFAPLPAGGRELALTAITDRTGTGDRIDIAYDTHGAPTQVTHSGGYRIAVDTDPQLLRVTALRLLHGREHEQSTTLISFGYNQAGDLTEVNNSTGLPLRYQYDDEHRITSWTDRNGTCFAYVYDHRGRVLRTIGPDGNMSGRLHYDTAARTTRYTDSQGNTTTYVCNEAYKVIAETDPLGNTTRTEWDPGNRHPVAVTDPLGHTTRYRYDDDERLIAVERPDGTVAEAVYDAWGLPLEIREPSGSTWRHTYDDRGARTATTDPTGATTHYAYNARGHLTAITDALGHTTEVIPNPAGLPVAVTDPLGQTTEVRRGPHGRITAVTDPLGHTTRHGWTIEGKPAWREAPDGTREAWQWDTEGNLVTHTDAAGHTTTHTHTHFDLPATRTDPDGAHYAFTYDTELRLTTVTNPQGLTWDYTYDAAGRLTAETDFNGRTLAYTHDAAGNLLSRTNGAGETLHFTRDDLGRTVEQRTDTGETTTFACNPAGQLLQAANADAELTIERDALGRVLSETVNGRSVSYAYDATGRRTQRTTPSGLRTQWTYDPAGRPTHLDNGSGALSFTYDAAGRETERRLGDGVTLTQTWDTSDRLTTQTLTRAPQAADSLLQHRSYAYRADGYLTEIRELTSGTRRFDLDPAGRVTAVHAHGWTETYAYDTAGNLTHATAPDHETPGDRSFTGTIIHRAGRTTYEHDAQGRLTRRTRKLLNGQTRTWTYTWNAEDRLVKATTPDGPEWAYAYDPLGRRISKHRLTEDGTAADALHFTWEDTRLAEQSTPDGVHTTWDYTPGTHRPLTQTNRDLGTSRFHAVITDLVGTPTELVTPDGHLARQTRTTLWGTPLPAPPSATDCPLRFPGQYADPETGLYYNYFRHYDPETARYATPDPLGLEPYPNHHSYTPNPYTWLDPLGLACKKKPTSELNWNTKSRPTFGHSFSEHGAGAKNTQSLTDRARSTENPQGQWLDNDKALDLLKSHHDPNAGVREVEIPKGMGQVIMPDGRIVEATHARLVPKPDGTYKTAFPIVK</sequence>
<dbReference type="AlphaFoldDB" id="D9WRV2"/>
<evidence type="ECO:0000256" key="1">
    <source>
        <dbReference type="ARBA" id="ARBA00022737"/>
    </source>
</evidence>
<dbReference type="InterPro" id="IPR031325">
    <property type="entry name" value="RHS_repeat"/>
</dbReference>
<dbReference type="Proteomes" id="UP000003963">
    <property type="component" value="Unassembled WGS sequence"/>
</dbReference>
<protein>
    <submittedName>
        <fullName evidence="5">Putative Rhs protein</fullName>
    </submittedName>
</protein>
<dbReference type="Pfam" id="PF20148">
    <property type="entry name" value="DUF6531"/>
    <property type="match status" value="1"/>
</dbReference>
<feature type="region of interest" description="Disordered" evidence="2">
    <location>
        <begin position="66"/>
        <end position="118"/>
    </location>
</feature>
<feature type="compositionally biased region" description="Basic and acidic residues" evidence="2">
    <location>
        <begin position="82"/>
        <end position="116"/>
    </location>
</feature>
<dbReference type="InterPro" id="IPR006530">
    <property type="entry name" value="YD"/>
</dbReference>
<keyword evidence="1" id="KW-0677">Repeat</keyword>
<dbReference type="InterPro" id="IPR045351">
    <property type="entry name" value="DUF6531"/>
</dbReference>
<dbReference type="InterPro" id="IPR050708">
    <property type="entry name" value="T6SS_VgrG/RHS"/>
</dbReference>
<feature type="region of interest" description="Disordered" evidence="2">
    <location>
        <begin position="1153"/>
        <end position="1185"/>
    </location>
</feature>
<dbReference type="STRING" id="457427.SSOG_05936"/>
<dbReference type="EMBL" id="GG657754">
    <property type="protein sequence ID" value="EFL26222.1"/>
    <property type="molecule type" value="Genomic_DNA"/>
</dbReference>
<dbReference type="NCBIfam" id="TIGR03696">
    <property type="entry name" value="Rhs_assc_core"/>
    <property type="match status" value="1"/>
</dbReference>
<dbReference type="InterPro" id="IPR056823">
    <property type="entry name" value="TEN-like_YD-shell"/>
</dbReference>